<keyword evidence="3" id="KW-1185">Reference proteome</keyword>
<feature type="domain" description="Peptidase C39-like" evidence="1">
    <location>
        <begin position="34"/>
        <end position="160"/>
    </location>
</feature>
<dbReference type="OrthoDB" id="2019089at2"/>
<dbReference type="AlphaFoldDB" id="A0A1M5FU73"/>
<organism evidence="2 3">
    <name type="scientific">Caldanaerobius fijiensis DSM 17918</name>
    <dbReference type="NCBI Taxonomy" id="1121256"/>
    <lineage>
        <taxon>Bacteria</taxon>
        <taxon>Bacillati</taxon>
        <taxon>Bacillota</taxon>
        <taxon>Clostridia</taxon>
        <taxon>Thermoanaerobacterales</taxon>
        <taxon>Thermoanaerobacteraceae</taxon>
        <taxon>Caldanaerobius</taxon>
    </lineage>
</organism>
<dbReference type="Pfam" id="PF13529">
    <property type="entry name" value="Peptidase_C39_2"/>
    <property type="match status" value="1"/>
</dbReference>
<dbReference type="Gene3D" id="3.90.70.10">
    <property type="entry name" value="Cysteine proteinases"/>
    <property type="match status" value="1"/>
</dbReference>
<evidence type="ECO:0000313" key="3">
    <source>
        <dbReference type="Proteomes" id="UP000184088"/>
    </source>
</evidence>
<name>A0A1M5FU73_9THEO</name>
<accession>A0A1M5FU73</accession>
<sequence length="186" mass="21332">MNKTKMVLSILFCIILIIQPITSYAYTYASIGYVPVYRQPSDLTCWSTCVTMAASYFNGDTKNRQADIQLDAFPGDPYRSDDQYMSATIKEMTNGKWITQGIWNTHLYNSYLSKTAVLYQLNNLVPIISQTVQRGAPAFHEVLIYAYDETINKLSINDPASGQKTIDYDYFKDNPDYYWTRTVINS</sequence>
<reference evidence="2 3" key="1">
    <citation type="submission" date="2016-11" db="EMBL/GenBank/DDBJ databases">
        <authorList>
            <person name="Jaros S."/>
            <person name="Januszkiewicz K."/>
            <person name="Wedrychowicz H."/>
        </authorList>
    </citation>
    <scope>NUCLEOTIDE SEQUENCE [LARGE SCALE GENOMIC DNA]</scope>
    <source>
        <strain evidence="2 3">DSM 17918</strain>
    </source>
</reference>
<dbReference type="RefSeq" id="WP_073346686.1">
    <property type="nucleotide sequence ID" value="NZ_FQVH01000082.1"/>
</dbReference>
<evidence type="ECO:0000259" key="1">
    <source>
        <dbReference type="Pfam" id="PF13529"/>
    </source>
</evidence>
<dbReference type="InterPro" id="IPR039564">
    <property type="entry name" value="Peptidase_C39-like"/>
</dbReference>
<gene>
    <name evidence="2" type="ORF">SAMN02746089_02809</name>
</gene>
<protein>
    <submittedName>
        <fullName evidence="2">Peptidase_C39 like family protein</fullName>
    </submittedName>
</protein>
<proteinExistence type="predicted"/>
<dbReference type="EMBL" id="FQVH01000082">
    <property type="protein sequence ID" value="SHF95048.1"/>
    <property type="molecule type" value="Genomic_DNA"/>
</dbReference>
<dbReference type="Proteomes" id="UP000184088">
    <property type="component" value="Unassembled WGS sequence"/>
</dbReference>
<evidence type="ECO:0000313" key="2">
    <source>
        <dbReference type="EMBL" id="SHF95048.1"/>
    </source>
</evidence>